<dbReference type="AlphaFoldDB" id="E4PUB6"/>
<dbReference type="eggNOG" id="COG3291">
    <property type="taxonomic scope" value="Bacteria"/>
</dbReference>
<evidence type="ECO:0000256" key="1">
    <source>
        <dbReference type="SAM" id="MobiDB-lite"/>
    </source>
</evidence>
<dbReference type="RefSeq" id="WP_013447798.1">
    <property type="nucleotide sequence ID" value="NC_014751.1"/>
</dbReference>
<sequence length="395" mass="45706">MKNILKFLSVITLIPTTSLLVISCTTQTKETKKTKKPNTEVKKPKNQTPTFSPNKQTIDEIKNILEQQSEAFGSFHTFQDVVDQIKVYAQNQGIKDLDKLELLDKTLANKNLIPGDNKNNFKLKYFDIEIPFVLKTVLQDEVKTKYSPTNLDEITQIGYKKYETHIRLNIEKKTITKVPVTLPLKINSFYNAFQNLKTQNIINLDKWNTSNVTSFTNAFNNAKNFNTNISNWNTSKVTDMSGVFFDAEKFDQPIGKWNTSKVTDMSAMFFGAKNFNQDLNNWDVKNVKNMAHMFWDATKFNGKITNWDISNVASTNNMFADAESFNQDISKWDTSNVIDMYGMFARAKSFRQSLKKWNVRKVAKAQNFRKEIENNLIEEKMPLFNQDVLNHIDQK</sequence>
<dbReference type="PROSITE" id="PS51257">
    <property type="entry name" value="PROKAR_LIPOPROTEIN"/>
    <property type="match status" value="1"/>
</dbReference>
<feature type="region of interest" description="Disordered" evidence="1">
    <location>
        <begin position="31"/>
        <end position="54"/>
    </location>
</feature>
<name>E4PUB6_MYCLG</name>
<dbReference type="Pfam" id="PF03382">
    <property type="entry name" value="DUF285"/>
    <property type="match status" value="1"/>
</dbReference>
<evidence type="ECO:0000313" key="3">
    <source>
        <dbReference type="Proteomes" id="UP000008712"/>
    </source>
</evidence>
<keyword evidence="2" id="KW-0449">Lipoprotein</keyword>
<accession>E4PUB6</accession>
<evidence type="ECO:0000313" key="2">
    <source>
        <dbReference type="EMBL" id="ADR24334.1"/>
    </source>
</evidence>
<dbReference type="EMBL" id="CP002108">
    <property type="protein sequence ID" value="ADR24334.1"/>
    <property type="molecule type" value="Genomic_DNA"/>
</dbReference>
<reference evidence="3" key="1">
    <citation type="submission" date="2010-07" db="EMBL/GenBank/DDBJ databases">
        <title>Genome sequence of Mycoplasma leachii PG50 MU clone A8.</title>
        <authorList>
            <person name="Wise K."/>
            <person name="Calcutt M.J."/>
            <person name="Foecking M.F."/>
            <person name="Madupu R."/>
            <person name="DeBoy R.T."/>
            <person name="Roske K."/>
            <person name="Martin T.R."/>
            <person name="Hvinden M.L."/>
            <person name="Durkin A.S."/>
            <person name="Glass J."/>
            <person name="Methe B.A."/>
        </authorList>
    </citation>
    <scope>NUCLEOTIDE SEQUENCE [LARGE SCALE GENOMIC DNA]</scope>
    <source>
        <strain evidence="3">DSM 21131 / NCTC 10133 / N29 / PG50</strain>
    </source>
</reference>
<keyword evidence="3" id="KW-1185">Reference proteome</keyword>
<dbReference type="InterPro" id="IPR005046">
    <property type="entry name" value="DUF285"/>
</dbReference>
<dbReference type="KEGG" id="mlc:MSB_A0508"/>
<dbReference type="InterPro" id="IPR011889">
    <property type="entry name" value="Liste_lipo_26"/>
</dbReference>
<dbReference type="Proteomes" id="UP000008712">
    <property type="component" value="Chromosome"/>
</dbReference>
<gene>
    <name evidence="2" type="ordered locus">MSB_A0508</name>
</gene>
<protein>
    <submittedName>
        <fullName evidence="2">Putative lipoprotein, PARCEL family</fullName>
    </submittedName>
</protein>
<dbReference type="NCBIfam" id="TIGR02167">
    <property type="entry name" value="Liste_lipo_26"/>
    <property type="match status" value="4"/>
</dbReference>
<dbReference type="OrthoDB" id="395395at2"/>
<reference evidence="2 3" key="2">
    <citation type="journal article" date="2012" name="J. Bacteriol.">
        <title>Complete Genome Sequences of Mycoplasma leachii Strain PG50T and the Pathogenic Mycoplasma mycoides subsp. mycoides Small Colony Biotype Strain Gladysdale.</title>
        <authorList>
            <person name="Wise K.S."/>
            <person name="Calcutt M.J."/>
            <person name="Foecking M.F."/>
            <person name="Madupu R."/>
            <person name="Deboy R.T."/>
            <person name="Roske K."/>
            <person name="Hvinden M.L."/>
            <person name="Martin T.R."/>
            <person name="Durkin A.S."/>
            <person name="Glass J.I."/>
            <person name="Methe B.A."/>
        </authorList>
    </citation>
    <scope>NUCLEOTIDE SEQUENCE [LARGE SCALE GENOMIC DNA]</scope>
    <source>
        <strain evidence="3">DSM 21131 / NCTC 10133 / N29 / PG50</strain>
    </source>
</reference>
<dbReference type="HOGENOM" id="CLU_025777_1_1_14"/>
<organism evidence="2 3">
    <name type="scientific">Mycoplasma leachii (strain DSM 21131 / NCTC 10133 / N29 / PG50)</name>
    <dbReference type="NCBI Taxonomy" id="880447"/>
    <lineage>
        <taxon>Bacteria</taxon>
        <taxon>Bacillati</taxon>
        <taxon>Mycoplasmatota</taxon>
        <taxon>Mollicutes</taxon>
        <taxon>Mycoplasmataceae</taxon>
        <taxon>Mycoplasma</taxon>
    </lineage>
</organism>
<proteinExistence type="predicted"/>